<dbReference type="AlphaFoldDB" id="A0A7K3WM66"/>
<dbReference type="PROSITE" id="PS51257">
    <property type="entry name" value="PROKAR_LIPOPROTEIN"/>
    <property type="match status" value="1"/>
</dbReference>
<accession>A0A7K3WM66</accession>
<keyword evidence="2" id="KW-1185">Reference proteome</keyword>
<sequence length="436" mass="48137">MKFSTFVHTRLNCLMVILVVFSLQGCNENKDEESPRVIIESPYENQNFSTVDTLTIFANITDNEKIKSIEISLLDTDYNGLGIARSYQTSGSPLNFLTDFILDEPFLNSGVYNLAVRANDGENTGSGYVQIHLTAVERVIENYLVVTKNSTEAGVYLGSEINDWQEKGVYSIDLSGAALNYRQNILGLAGGVIGDAVFYEIEEFDVVATIPGFGGNSLPYFFGLEFSAKAERFYLMQRDPQLRILDKYATPVSAAQLIPNFLPEKVFSIDDDIFVLQKSITSPTLLMGRYASSGLLLNSYTMSGPVKEVAKKSQSETYVWEDGANGASMLILNSGNNLMESAYLRQGETLHAAKEIGNGSFIISTSTGLYRYDYSGGTTVLNTLIESLTALYYDDLNGIIYGTAENKLYQISTTGVVINTYTFADSIAYFAVNYNR</sequence>
<reference evidence="1 2" key="1">
    <citation type="submission" date="2020-02" db="EMBL/GenBank/DDBJ databases">
        <title>Out from the shadows clarifying the taxonomy of the family Cryomorphaceae and related taxa by utilizing the GTDB taxonomic framework.</title>
        <authorList>
            <person name="Bowman J.P."/>
        </authorList>
    </citation>
    <scope>NUCLEOTIDE SEQUENCE [LARGE SCALE GENOMIC DNA]</scope>
    <source>
        <strain evidence="1 2">QSSC 1-22</strain>
    </source>
</reference>
<evidence type="ECO:0000313" key="1">
    <source>
        <dbReference type="EMBL" id="NEN22740.1"/>
    </source>
</evidence>
<dbReference type="Gene3D" id="2.60.40.10">
    <property type="entry name" value="Immunoglobulins"/>
    <property type="match status" value="1"/>
</dbReference>
<dbReference type="Proteomes" id="UP000486602">
    <property type="component" value="Unassembled WGS sequence"/>
</dbReference>
<gene>
    <name evidence="1" type="ORF">G3O08_04370</name>
</gene>
<protein>
    <submittedName>
        <fullName evidence="1">Uncharacterized protein</fullName>
    </submittedName>
</protein>
<dbReference type="EMBL" id="JAAGVY010000005">
    <property type="protein sequence ID" value="NEN22740.1"/>
    <property type="molecule type" value="Genomic_DNA"/>
</dbReference>
<proteinExistence type="predicted"/>
<evidence type="ECO:0000313" key="2">
    <source>
        <dbReference type="Proteomes" id="UP000486602"/>
    </source>
</evidence>
<comment type="caution">
    <text evidence="1">The sequence shown here is derived from an EMBL/GenBank/DDBJ whole genome shotgun (WGS) entry which is preliminary data.</text>
</comment>
<dbReference type="RefSeq" id="WP_163283467.1">
    <property type="nucleotide sequence ID" value="NZ_JAAGVY010000005.1"/>
</dbReference>
<organism evidence="1 2">
    <name type="scientific">Cryomorpha ignava</name>
    <dbReference type="NCBI Taxonomy" id="101383"/>
    <lineage>
        <taxon>Bacteria</taxon>
        <taxon>Pseudomonadati</taxon>
        <taxon>Bacteroidota</taxon>
        <taxon>Flavobacteriia</taxon>
        <taxon>Flavobacteriales</taxon>
        <taxon>Cryomorphaceae</taxon>
        <taxon>Cryomorpha</taxon>
    </lineage>
</organism>
<name>A0A7K3WM66_9FLAO</name>
<dbReference type="InterPro" id="IPR013783">
    <property type="entry name" value="Ig-like_fold"/>
</dbReference>